<protein>
    <recommendedName>
        <fullName evidence="5">DNA replication checkpoint mediator MRC1 domain-containing protein</fullName>
    </recommendedName>
</protein>
<organism evidence="6 7">
    <name type="scientific">Amniculicola lignicola CBS 123094</name>
    <dbReference type="NCBI Taxonomy" id="1392246"/>
    <lineage>
        <taxon>Eukaryota</taxon>
        <taxon>Fungi</taxon>
        <taxon>Dikarya</taxon>
        <taxon>Ascomycota</taxon>
        <taxon>Pezizomycotina</taxon>
        <taxon>Dothideomycetes</taxon>
        <taxon>Pleosporomycetidae</taxon>
        <taxon>Pleosporales</taxon>
        <taxon>Amniculicolaceae</taxon>
        <taxon>Amniculicola</taxon>
    </lineage>
</organism>
<feature type="region of interest" description="Disordered" evidence="4">
    <location>
        <begin position="871"/>
        <end position="901"/>
    </location>
</feature>
<dbReference type="GO" id="GO:0033314">
    <property type="term" value="P:mitotic DNA replication checkpoint signaling"/>
    <property type="evidence" value="ECO:0007669"/>
    <property type="project" value="TreeGrafter"/>
</dbReference>
<feature type="compositionally biased region" description="Low complexity" evidence="4">
    <location>
        <begin position="55"/>
        <end position="64"/>
    </location>
</feature>
<sequence>MAKSQQKESAKQTIKSPVHAPRVADAISSSDGEDDFPVRAVKARRLVARKEKSASPRTSRSTTPRSRHSSPGLFFTPDASPVTSKGSKSVPRADNSAGSPQRATNTDLEARVKRIRAERQAKQKEAREQARLNKLASKGTHDDSDDGPDSDPDGATGKLLTQSSRPTRKAGKKAMEEMIREQEKIRRNMQLTHQAKTKKRYGAKDLLSRFNFASEAAPIVLPTPEASYAMMSSDVEGNQESDTPPTSPPSQEDTAEKPHREASPETPLITPEVQEKENLVPVLEPTSPAVQKVDKGKGRALEFQHVPVNPLVPNAQPLLVRNALLKPKKPTAVEMVELSDSDDDAKAIQSKSRFPVFDRLPEKSKKESSSLLHLRHLAHLTSPKRKVKGKVSLNSTELQWSLQQKARQQAHEAREEKIEELRARGIHIETEEEREKFQLEIEDLAGRLQKAREEDMKLGKLERDEAKKNGETIDGLVSSDESEDEDYVGSEVEEAGDAEEGEDEEDADVELSGSEEEMDEEETVDPEGLVDMEADEDMDDDTVNAPVRSRAVRKSRNVVLDDDDEEGEIARPSTPKATPTQMATQDDPMAAFGFGKGGVDISLTQAFAGTMADLESDSQAAHPLDKLPEQDSMDFLRSLPDTQPAAFFRPTTDFLVPNSQTQEDTQNGGMSELHLGISQLIENSPVFSRTQMSDVPEPTQDAGFELSRSPAGIAPSSSTVDTIMMSVLESPVVQRKGRLQRRAAKLSDIDDDNMSAYSGDSDHEVSQKAKDAFLALKKGAKKQRKIDNFNKKTSWARDAIEEQAEESEDEYAGIGGASDEDSGEEDEELAKMIDQNDVHVDERQLAQFYADKERGEDERNINQLYKDIMNGNLRKRNGGGDAFDMSDSDDEAEQRRRKKQLEFKKMTAALISDDRIGKLAQNPKQAAFFKTLADHTEDPDYDFLNAPDMMEVDDSQTSESKDETGESSTIHIPDSQPTEPAAPTVNPLKRKSLESDSQKENRPPPNLRRTAASEGFARKPMTIADIQHSVSELLEDPGMHMVPESQYSSDSDLEVEPPVKLTRQPIIDRLSRTNTSSSISSTTSATTSANMAFHAPTSSAHQPGFRVPSLVRRATSNISTVSTGSSGASTPTEGVRRGGTGKSNIHAQAREAERRAKMEKVEGRRKEGLKKKIGALRKGRSILGGLDGGFE</sequence>
<feature type="compositionally biased region" description="Polar residues" evidence="4">
    <location>
        <begin position="235"/>
        <end position="252"/>
    </location>
</feature>
<dbReference type="AlphaFoldDB" id="A0A6A5WS48"/>
<feature type="region of interest" description="Disordered" evidence="4">
    <location>
        <begin position="689"/>
        <end position="717"/>
    </location>
</feature>
<feature type="compositionally biased region" description="Basic and acidic residues" evidence="4">
    <location>
        <begin position="1"/>
        <end position="10"/>
    </location>
</feature>
<feature type="region of interest" description="Disordered" evidence="4">
    <location>
        <begin position="1119"/>
        <end position="1167"/>
    </location>
</feature>
<dbReference type="Pfam" id="PF09444">
    <property type="entry name" value="MRC1"/>
    <property type="match status" value="1"/>
</dbReference>
<feature type="compositionally biased region" description="Basic and acidic residues" evidence="4">
    <location>
        <begin position="173"/>
        <end position="186"/>
    </location>
</feature>
<feature type="region of interest" description="Disordered" evidence="4">
    <location>
        <begin position="234"/>
        <end position="287"/>
    </location>
</feature>
<feature type="region of interest" description="Disordered" evidence="4">
    <location>
        <begin position="736"/>
        <end position="765"/>
    </location>
</feature>
<dbReference type="GO" id="GO:0007095">
    <property type="term" value="P:mitotic G2 DNA damage checkpoint signaling"/>
    <property type="evidence" value="ECO:0007669"/>
    <property type="project" value="TreeGrafter"/>
</dbReference>
<dbReference type="PANTHER" id="PTHR14396">
    <property type="entry name" value="CLASPIN"/>
    <property type="match status" value="1"/>
</dbReference>
<reference evidence="6" key="1">
    <citation type="journal article" date="2020" name="Stud. Mycol.">
        <title>101 Dothideomycetes genomes: a test case for predicting lifestyles and emergence of pathogens.</title>
        <authorList>
            <person name="Haridas S."/>
            <person name="Albert R."/>
            <person name="Binder M."/>
            <person name="Bloem J."/>
            <person name="Labutti K."/>
            <person name="Salamov A."/>
            <person name="Andreopoulos B."/>
            <person name="Baker S."/>
            <person name="Barry K."/>
            <person name="Bills G."/>
            <person name="Bluhm B."/>
            <person name="Cannon C."/>
            <person name="Castanera R."/>
            <person name="Culley D."/>
            <person name="Daum C."/>
            <person name="Ezra D."/>
            <person name="Gonzalez J."/>
            <person name="Henrissat B."/>
            <person name="Kuo A."/>
            <person name="Liang C."/>
            <person name="Lipzen A."/>
            <person name="Lutzoni F."/>
            <person name="Magnuson J."/>
            <person name="Mondo S."/>
            <person name="Nolan M."/>
            <person name="Ohm R."/>
            <person name="Pangilinan J."/>
            <person name="Park H.-J."/>
            <person name="Ramirez L."/>
            <person name="Alfaro M."/>
            <person name="Sun H."/>
            <person name="Tritt A."/>
            <person name="Yoshinaga Y."/>
            <person name="Zwiers L.-H."/>
            <person name="Turgeon B."/>
            <person name="Goodwin S."/>
            <person name="Spatafora J."/>
            <person name="Crous P."/>
            <person name="Grigoriev I."/>
        </authorList>
    </citation>
    <scope>NUCLEOTIDE SEQUENCE</scope>
    <source>
        <strain evidence="6">CBS 123094</strain>
    </source>
</reference>
<feature type="region of interest" description="Disordered" evidence="4">
    <location>
        <begin position="450"/>
        <end position="583"/>
    </location>
</feature>
<feature type="compositionally biased region" description="Acidic residues" evidence="4">
    <location>
        <begin position="480"/>
        <end position="542"/>
    </location>
</feature>
<dbReference type="GO" id="GO:0010997">
    <property type="term" value="F:anaphase-promoting complex binding"/>
    <property type="evidence" value="ECO:0007669"/>
    <property type="project" value="TreeGrafter"/>
</dbReference>
<feature type="compositionally biased region" description="Basic and acidic residues" evidence="4">
    <location>
        <begin position="991"/>
        <end position="1002"/>
    </location>
</feature>
<evidence type="ECO:0000256" key="3">
    <source>
        <dbReference type="ARBA" id="ARBA00023242"/>
    </source>
</evidence>
<evidence type="ECO:0000256" key="1">
    <source>
        <dbReference type="ARBA" id="ARBA00004123"/>
    </source>
</evidence>
<feature type="region of interest" description="Disordered" evidence="4">
    <location>
        <begin position="1"/>
        <end position="199"/>
    </location>
</feature>
<comment type="subcellular location">
    <subcellularLocation>
        <location evidence="1">Nucleus</location>
    </subcellularLocation>
</comment>
<dbReference type="InterPro" id="IPR024146">
    <property type="entry name" value="Claspin"/>
</dbReference>
<feature type="compositionally biased region" description="Low complexity" evidence="4">
    <location>
        <begin position="1119"/>
        <end position="1133"/>
    </location>
</feature>
<feature type="compositionally biased region" description="Acidic residues" evidence="4">
    <location>
        <begin position="801"/>
        <end position="811"/>
    </location>
</feature>
<feature type="compositionally biased region" description="Acidic residues" evidence="4">
    <location>
        <begin position="818"/>
        <end position="828"/>
    </location>
</feature>
<dbReference type="OrthoDB" id="2130597at2759"/>
<evidence type="ECO:0000313" key="6">
    <source>
        <dbReference type="EMBL" id="KAF2001895.1"/>
    </source>
</evidence>
<dbReference type="InterPro" id="IPR018564">
    <property type="entry name" value="Repl_chkpnt_MRC1_dom"/>
</dbReference>
<feature type="compositionally biased region" description="Polar residues" evidence="4">
    <location>
        <begin position="966"/>
        <end position="978"/>
    </location>
</feature>
<keyword evidence="3" id="KW-0539">Nucleus</keyword>
<feature type="domain" description="DNA replication checkpoint mediator MRC1" evidence="5">
    <location>
        <begin position="793"/>
        <end position="931"/>
    </location>
</feature>
<evidence type="ECO:0000259" key="5">
    <source>
        <dbReference type="Pfam" id="PF09444"/>
    </source>
</evidence>
<gene>
    <name evidence="6" type="ORF">P154DRAFT_544776</name>
</gene>
<keyword evidence="7" id="KW-1185">Reference proteome</keyword>
<dbReference type="GO" id="GO:0005634">
    <property type="term" value="C:nucleus"/>
    <property type="evidence" value="ECO:0007669"/>
    <property type="project" value="UniProtKB-SubCell"/>
</dbReference>
<feature type="compositionally biased region" description="Polar residues" evidence="4">
    <location>
        <begin position="96"/>
        <end position="107"/>
    </location>
</feature>
<evidence type="ECO:0000256" key="2">
    <source>
        <dbReference type="ARBA" id="ARBA00022553"/>
    </source>
</evidence>
<proteinExistence type="predicted"/>
<keyword evidence="2" id="KW-0597">Phosphoprotein</keyword>
<name>A0A6A5WS48_9PLEO</name>
<feature type="compositionally biased region" description="Basic and acidic residues" evidence="4">
    <location>
        <begin position="254"/>
        <end position="263"/>
    </location>
</feature>
<dbReference type="EMBL" id="ML977580">
    <property type="protein sequence ID" value="KAF2001895.1"/>
    <property type="molecule type" value="Genomic_DNA"/>
</dbReference>
<feature type="compositionally biased region" description="Basic and acidic residues" evidence="4">
    <location>
        <begin position="108"/>
        <end position="131"/>
    </location>
</feature>
<dbReference type="PANTHER" id="PTHR14396:SF10">
    <property type="entry name" value="CLASPIN"/>
    <property type="match status" value="1"/>
</dbReference>
<dbReference type="Proteomes" id="UP000799779">
    <property type="component" value="Unassembled WGS sequence"/>
</dbReference>
<evidence type="ECO:0000256" key="4">
    <source>
        <dbReference type="SAM" id="MobiDB-lite"/>
    </source>
</evidence>
<feature type="compositionally biased region" description="Basic and acidic residues" evidence="4">
    <location>
        <begin position="1148"/>
        <end position="1166"/>
    </location>
</feature>
<feature type="region of interest" description="Disordered" evidence="4">
    <location>
        <begin position="791"/>
        <end position="828"/>
    </location>
</feature>
<feature type="compositionally biased region" description="Basic and acidic residues" evidence="4">
    <location>
        <begin position="450"/>
        <end position="471"/>
    </location>
</feature>
<accession>A0A6A5WS48</accession>
<feature type="region of interest" description="Disordered" evidence="4">
    <location>
        <begin position="930"/>
        <end position="1024"/>
    </location>
</feature>
<feature type="compositionally biased region" description="Acidic residues" evidence="4">
    <location>
        <begin position="143"/>
        <end position="152"/>
    </location>
</feature>
<evidence type="ECO:0000313" key="7">
    <source>
        <dbReference type="Proteomes" id="UP000799779"/>
    </source>
</evidence>